<evidence type="ECO:0000313" key="2">
    <source>
        <dbReference type="Proteomes" id="UP000296049"/>
    </source>
</evidence>
<dbReference type="AlphaFoldDB" id="R0LT45"/>
<gene>
    <name evidence="1" type="ORF">Anapl_03066</name>
</gene>
<name>R0LT45_ANAPL</name>
<accession>R0LT45</accession>
<organism evidence="1 2">
    <name type="scientific">Anas platyrhynchos</name>
    <name type="common">Mallard</name>
    <name type="synonym">Anas boschas</name>
    <dbReference type="NCBI Taxonomy" id="8839"/>
    <lineage>
        <taxon>Eukaryota</taxon>
        <taxon>Metazoa</taxon>
        <taxon>Chordata</taxon>
        <taxon>Craniata</taxon>
        <taxon>Vertebrata</taxon>
        <taxon>Euteleostomi</taxon>
        <taxon>Archelosauria</taxon>
        <taxon>Archosauria</taxon>
        <taxon>Dinosauria</taxon>
        <taxon>Saurischia</taxon>
        <taxon>Theropoda</taxon>
        <taxon>Coelurosauria</taxon>
        <taxon>Aves</taxon>
        <taxon>Neognathae</taxon>
        <taxon>Galloanserae</taxon>
        <taxon>Anseriformes</taxon>
        <taxon>Anatidae</taxon>
        <taxon>Anatinae</taxon>
        <taxon>Anas</taxon>
    </lineage>
</organism>
<reference evidence="2" key="1">
    <citation type="journal article" date="2013" name="Nat. Genet.">
        <title>The duck genome and transcriptome provide insight into an avian influenza virus reservoir species.</title>
        <authorList>
            <person name="Huang Y."/>
            <person name="Li Y."/>
            <person name="Burt D.W."/>
            <person name="Chen H."/>
            <person name="Zhang Y."/>
            <person name="Qian W."/>
            <person name="Kim H."/>
            <person name="Gan S."/>
            <person name="Zhao Y."/>
            <person name="Li J."/>
            <person name="Yi K."/>
            <person name="Feng H."/>
            <person name="Zhu P."/>
            <person name="Li B."/>
            <person name="Liu Q."/>
            <person name="Fairley S."/>
            <person name="Magor K.E."/>
            <person name="Du Z."/>
            <person name="Hu X."/>
            <person name="Goodman L."/>
            <person name="Tafer H."/>
            <person name="Vignal A."/>
            <person name="Lee T."/>
            <person name="Kim K.W."/>
            <person name="Sheng Z."/>
            <person name="An Y."/>
            <person name="Searle S."/>
            <person name="Herrero J."/>
            <person name="Groenen M.A."/>
            <person name="Crooijmans R.P."/>
            <person name="Faraut T."/>
            <person name="Cai Q."/>
            <person name="Webster R.G."/>
            <person name="Aldridge J.R."/>
            <person name="Warren W.C."/>
            <person name="Bartschat S."/>
            <person name="Kehr S."/>
            <person name="Marz M."/>
            <person name="Stadler P.F."/>
            <person name="Smith J."/>
            <person name="Kraus R.H."/>
            <person name="Zhao Y."/>
            <person name="Ren L."/>
            <person name="Fei J."/>
            <person name="Morisson M."/>
            <person name="Kaiser P."/>
            <person name="Griffin D.K."/>
            <person name="Rao M."/>
            <person name="Pitel F."/>
            <person name="Wang J."/>
            <person name="Li N."/>
        </authorList>
    </citation>
    <scope>NUCLEOTIDE SEQUENCE [LARGE SCALE GENOMIC DNA]</scope>
</reference>
<dbReference type="Proteomes" id="UP000296049">
    <property type="component" value="Unassembled WGS sequence"/>
</dbReference>
<keyword evidence="2" id="KW-1185">Reference proteome</keyword>
<protein>
    <submittedName>
        <fullName evidence="1">Uncharacterized protein</fullName>
    </submittedName>
</protein>
<proteinExistence type="predicted"/>
<evidence type="ECO:0000313" key="1">
    <source>
        <dbReference type="EMBL" id="EOB04915.1"/>
    </source>
</evidence>
<dbReference type="EMBL" id="KB742736">
    <property type="protein sequence ID" value="EOB04915.1"/>
    <property type="molecule type" value="Genomic_DNA"/>
</dbReference>
<sequence length="352" mass="38005">MLHKRKPHTGTLCISTLRVTAPVAGTVPESLHRGPGLRKQCRHNLSTPSTTQIFETTTVSSMVLDSHSKAAAGTCTSRSLSVPTSTPAHLHLSACESKALILMGRNRSRGDPVLQRLALPHAADRRQTGKGSGGESFSRAGAWGQTAIIQRCLSDGRKVNADFVYAVKAACAKTWGAMLSVNVVVLPSPGEDVPSCSESQPVLRASHPLSINTSGPFGWRTTQPKMFTSCQSVEEPTHSVIANTKRKATAGVIFSKSFLPARLFIAFVRARDQQQHAGFCSSMVLQLAWEQQASSGAYSQQRLRPSMGLPKILTQVRWKLSTEMELAQDAEGDAGDASWHSWHLQGQAKMLA</sequence>